<evidence type="ECO:0000256" key="5">
    <source>
        <dbReference type="ARBA" id="ARBA00023242"/>
    </source>
</evidence>
<reference evidence="8 9" key="1">
    <citation type="submission" date="2020-08" db="EMBL/GenBank/DDBJ databases">
        <title>Plant Genome Project.</title>
        <authorList>
            <person name="Zhang R.-G."/>
        </authorList>
    </citation>
    <scope>NUCLEOTIDE SEQUENCE [LARGE SCALE GENOMIC DNA]</scope>
    <source>
        <tissue evidence="8">Rhizome</tissue>
    </source>
</reference>
<name>A0A8J5HNT3_ZINOF</name>
<keyword evidence="4" id="KW-0804">Transcription</keyword>
<evidence type="ECO:0000256" key="4">
    <source>
        <dbReference type="ARBA" id="ARBA00023163"/>
    </source>
</evidence>
<protein>
    <recommendedName>
        <fullName evidence="7">DOG1 domain-containing protein</fullName>
    </recommendedName>
</protein>
<dbReference type="PANTHER" id="PTHR45693">
    <property type="entry name" value="TRANSCRIPTION FACTOR TGA9"/>
    <property type="match status" value="1"/>
</dbReference>
<evidence type="ECO:0000256" key="1">
    <source>
        <dbReference type="ARBA" id="ARBA00004123"/>
    </source>
</evidence>
<comment type="caution">
    <text evidence="8">The sequence shown here is derived from an EMBL/GenBank/DDBJ whole genome shotgun (WGS) entry which is preliminary data.</text>
</comment>
<dbReference type="PANTHER" id="PTHR45693:SF9">
    <property type="entry name" value="TRANSCRIPTION FACTOR TGA9"/>
    <property type="match status" value="1"/>
</dbReference>
<dbReference type="GO" id="GO:0003700">
    <property type="term" value="F:DNA-binding transcription factor activity"/>
    <property type="evidence" value="ECO:0007669"/>
    <property type="project" value="InterPro"/>
</dbReference>
<feature type="domain" description="DOG1" evidence="7">
    <location>
        <begin position="316"/>
        <end position="530"/>
    </location>
</feature>
<accession>A0A8J5HNT3</accession>
<dbReference type="InterPro" id="IPR025422">
    <property type="entry name" value="TGA_domain"/>
</dbReference>
<dbReference type="Proteomes" id="UP000734854">
    <property type="component" value="Unassembled WGS sequence"/>
</dbReference>
<feature type="region of interest" description="Disordered" evidence="6">
    <location>
        <begin position="204"/>
        <end position="294"/>
    </location>
</feature>
<feature type="compositionally biased region" description="Polar residues" evidence="6">
    <location>
        <begin position="204"/>
        <end position="229"/>
    </location>
</feature>
<dbReference type="Pfam" id="PF14144">
    <property type="entry name" value="DOG1"/>
    <property type="match status" value="1"/>
</dbReference>
<dbReference type="InterPro" id="IPR004827">
    <property type="entry name" value="bZIP"/>
</dbReference>
<evidence type="ECO:0000259" key="7">
    <source>
        <dbReference type="PROSITE" id="PS51806"/>
    </source>
</evidence>
<dbReference type="EMBL" id="JACMSC010000005">
    <property type="protein sequence ID" value="KAG6520457.1"/>
    <property type="molecule type" value="Genomic_DNA"/>
</dbReference>
<evidence type="ECO:0000256" key="3">
    <source>
        <dbReference type="ARBA" id="ARBA00023125"/>
    </source>
</evidence>
<dbReference type="PROSITE" id="PS00036">
    <property type="entry name" value="BZIP_BASIC"/>
    <property type="match status" value="1"/>
</dbReference>
<sequence>MRSGWERLAGDGRRAHIGLRPALVARVKGRGTARRSTLGLGHRGRNMVAKPWSVSQEVTLGLPRSRAYDVASALERGGLTACCLHVSACALAFTSKSRFSCDKVTVFFHDLVFLLASSVLSLQKQRRHMKARDQGEGDRNTGLPNQLMATNFFDQEGAAYFGELEEALMHGVAGITSEQEETSFCTSRPPTLEIFPSWPIRFQQASKTEGSTDSGSVQNTISQMNSEESPGSRKASSELSGKQKEEMASDAPQTNQKLKTQEKRRLVGSTSDKDGKELDPKTLKRLSQNREAAKKSRLRKKGIFLGGCGTDGNVSSVVFDMEYSRWLDEGCKNTMELRQGLEVHLPDADLRVIVDKCLTHYDELSQLKATAAKSDVFHIITGMWATPAERCFLWMGGFKPSELLRVIMPQLDPLTEQQLVGLYNLQQSSQQAEEALYQGLEQFQHSLANSVAGDSLIESANVGNYMGHMALAIGKLANLEGFVRQADNLRQQSLHQMHRILTIRQAARCFLAIDEYHSRLRALSSLWASRPRENLMNESAVPVTTELQIVQQPVDGHFSGF</sequence>
<keyword evidence="5" id="KW-0539">Nucleus</keyword>
<evidence type="ECO:0000313" key="9">
    <source>
        <dbReference type="Proteomes" id="UP000734854"/>
    </source>
</evidence>
<dbReference type="PROSITE" id="PS51806">
    <property type="entry name" value="DOG1"/>
    <property type="match status" value="1"/>
</dbReference>
<gene>
    <name evidence="8" type="ORF">ZIOFF_017513</name>
</gene>
<comment type="subcellular location">
    <subcellularLocation>
        <location evidence="1">Nucleus</location>
    </subcellularLocation>
</comment>
<keyword evidence="3" id="KW-0238">DNA-binding</keyword>
<dbReference type="GO" id="GO:0006351">
    <property type="term" value="P:DNA-templated transcription"/>
    <property type="evidence" value="ECO:0007669"/>
    <property type="project" value="InterPro"/>
</dbReference>
<dbReference type="AlphaFoldDB" id="A0A8J5HNT3"/>
<evidence type="ECO:0000313" key="8">
    <source>
        <dbReference type="EMBL" id="KAG6520457.1"/>
    </source>
</evidence>
<organism evidence="8 9">
    <name type="scientific">Zingiber officinale</name>
    <name type="common">Ginger</name>
    <name type="synonym">Amomum zingiber</name>
    <dbReference type="NCBI Taxonomy" id="94328"/>
    <lineage>
        <taxon>Eukaryota</taxon>
        <taxon>Viridiplantae</taxon>
        <taxon>Streptophyta</taxon>
        <taxon>Embryophyta</taxon>
        <taxon>Tracheophyta</taxon>
        <taxon>Spermatophyta</taxon>
        <taxon>Magnoliopsida</taxon>
        <taxon>Liliopsida</taxon>
        <taxon>Zingiberales</taxon>
        <taxon>Zingiberaceae</taxon>
        <taxon>Zingiber</taxon>
    </lineage>
</organism>
<dbReference type="GO" id="GO:0005634">
    <property type="term" value="C:nucleus"/>
    <property type="evidence" value="ECO:0007669"/>
    <property type="project" value="UniProtKB-SubCell"/>
</dbReference>
<evidence type="ECO:0000256" key="2">
    <source>
        <dbReference type="ARBA" id="ARBA00023015"/>
    </source>
</evidence>
<proteinExistence type="predicted"/>
<feature type="compositionally biased region" description="Basic and acidic residues" evidence="6">
    <location>
        <begin position="259"/>
        <end position="282"/>
    </location>
</feature>
<evidence type="ECO:0000256" key="6">
    <source>
        <dbReference type="SAM" id="MobiDB-lite"/>
    </source>
</evidence>
<keyword evidence="2" id="KW-0805">Transcription regulation</keyword>
<dbReference type="GO" id="GO:0043565">
    <property type="term" value="F:sequence-specific DNA binding"/>
    <property type="evidence" value="ECO:0007669"/>
    <property type="project" value="InterPro"/>
</dbReference>
<keyword evidence="9" id="KW-1185">Reference proteome</keyword>